<dbReference type="RefSeq" id="WP_154439044.1">
    <property type="nucleotide sequence ID" value="NZ_VUNQ01000005.1"/>
</dbReference>
<dbReference type="Gene3D" id="1.20.1270.90">
    <property type="entry name" value="AF1782-like"/>
    <property type="match status" value="1"/>
</dbReference>
<dbReference type="InterPro" id="IPR026906">
    <property type="entry name" value="LRR_5"/>
</dbReference>
<dbReference type="PANTHER" id="PTHR45661">
    <property type="entry name" value="SURFACE ANTIGEN"/>
    <property type="match status" value="1"/>
</dbReference>
<keyword evidence="4" id="KW-1185">Reference proteome</keyword>
<dbReference type="Pfam" id="PF13306">
    <property type="entry name" value="LRR_5"/>
    <property type="match status" value="3"/>
</dbReference>
<evidence type="ECO:0000313" key="4">
    <source>
        <dbReference type="Proteomes" id="UP000469523"/>
    </source>
</evidence>
<protein>
    <submittedName>
        <fullName evidence="3">Leucine-rich repeat protein</fullName>
    </submittedName>
</protein>
<dbReference type="AlphaFoldDB" id="A0A6N7XEW9"/>
<organism evidence="3 4">
    <name type="scientific">Tissierella pigra</name>
    <dbReference type="NCBI Taxonomy" id="2607614"/>
    <lineage>
        <taxon>Bacteria</taxon>
        <taxon>Bacillati</taxon>
        <taxon>Bacillota</taxon>
        <taxon>Tissierellia</taxon>
        <taxon>Tissierellales</taxon>
        <taxon>Tissierellaceae</taxon>
        <taxon>Tissierella</taxon>
    </lineage>
</organism>
<dbReference type="InterPro" id="IPR011081">
    <property type="entry name" value="Big_4"/>
</dbReference>
<dbReference type="Pfam" id="PF07532">
    <property type="entry name" value="Big_4"/>
    <property type="match status" value="1"/>
</dbReference>
<dbReference type="SUPFAM" id="SSF52058">
    <property type="entry name" value="L domain-like"/>
    <property type="match status" value="1"/>
</dbReference>
<feature type="coiled-coil region" evidence="1">
    <location>
        <begin position="948"/>
        <end position="996"/>
    </location>
</feature>
<sequence length="1004" mass="111594">MSNELGEAITEIGDGAFSITDYSNKANSKVGINSVKLPDTIRIIGKEAFRYNALTSIEIPDSVISIKMSAFNGNLLQSLTLPESVTEVEGGAFTLNEISELKLSSGLTTIPPAFAFNKLKYIEIPEGVTRIDDKAFSDNELVEVKLPSTLKYLSGFNNNEFRNITIPESVEELGSNAFASNKLKSVTIPGNVKIIGKRAFNNTWHDQYLNSVIIEEGVEKIDEYAFANNQLKDVEIPSSLKELHGNGFFKNLGYDGSVHLFTQNYKNTNELQESKHHVINPAKLIIKYVFDDNILKEESTFKNPSTGEYLHIGDKNIEIIPQYRDNQYEPSDTNPIFIDLDHKENILTIQFKMKDIVEEVTIKSIGKVGSIAVNIGTSKDLVIDRLARKTFIIDSNNKEHEVELNWALDNYNGEISGSYTAVATFELPQGVVQSNPEIKLEVTTNIIVKEKSEDIQDSIWVVEDFTYEATTITGFSESGIEKLKTNKDLILPKTNPQGENITHIGDGAFANKELTSLIIPEGLNGLVIGASAFKENQLNKVIIPEGVREILTFAFYKNNLKYVDFPGTLQKVGNQGFAHNELISLTFPEGNEKLCLDSLSFYNNKLTSITILMEVNKIHEEAFKSNEGYENDNNKVHVFLAKVDPENNGLFENSNYHRIIMLSVESIKEIQAIEVDYGTTKENIKLPATIELRLNNGDIEEVDVEWSSGNYNSEESGEYTFTGSYDLPKGIEGEKLEATVKVIVGEKLEERSEFEFSDGTINKYMGTETDIIIPETINGEKVVVIGDKAFKGKGITSVQIPDTVRTIGMAAFAQNELTSVELPKELAEMRNMAFYQNKLTSVKINDGLTVISTASFRDNQLTSIEIPESVTSIAKQAFMDNKLETINIPSKIKDIGASTFENNNLNLVIIPVDIVTIGNKAFDGNLNIKLEYLILVEAIEEAEKIDSTDKSVELAQALEEAIEEAKELNEKPNATLKEVKEAVENINSAIEALSLEKITEEIAA</sequence>
<accession>A0A6N7XEW9</accession>
<dbReference type="Gene3D" id="3.80.10.10">
    <property type="entry name" value="Ribonuclease Inhibitor"/>
    <property type="match status" value="5"/>
</dbReference>
<reference evidence="3 4" key="1">
    <citation type="submission" date="2019-09" db="EMBL/GenBank/DDBJ databases">
        <title>In-depth cultivation of the pig gut microbiome towards novel bacterial diversity and tailored functional studies.</title>
        <authorList>
            <person name="Wylensek D."/>
            <person name="Hitch T.C.A."/>
            <person name="Clavel T."/>
        </authorList>
    </citation>
    <scope>NUCLEOTIDE SEQUENCE [LARGE SCALE GENOMIC DNA]</scope>
    <source>
        <strain evidence="3 4">WCA3-693-APC-4?</strain>
    </source>
</reference>
<dbReference type="PANTHER" id="PTHR45661:SF3">
    <property type="entry name" value="IG-LIKE DOMAIN-CONTAINING PROTEIN"/>
    <property type="match status" value="1"/>
</dbReference>
<keyword evidence="1" id="KW-0175">Coiled coil</keyword>
<dbReference type="EMBL" id="VUNQ01000005">
    <property type="protein sequence ID" value="MSU00621.1"/>
    <property type="molecule type" value="Genomic_DNA"/>
</dbReference>
<proteinExistence type="predicted"/>
<dbReference type="InterPro" id="IPR032675">
    <property type="entry name" value="LRR_dom_sf"/>
</dbReference>
<evidence type="ECO:0000259" key="2">
    <source>
        <dbReference type="Pfam" id="PF07532"/>
    </source>
</evidence>
<evidence type="ECO:0000256" key="1">
    <source>
        <dbReference type="SAM" id="Coils"/>
    </source>
</evidence>
<dbReference type="InterPro" id="IPR053139">
    <property type="entry name" value="Surface_bspA-like"/>
</dbReference>
<comment type="caution">
    <text evidence="3">The sequence shown here is derived from an EMBL/GenBank/DDBJ whole genome shotgun (WGS) entry which is preliminary data.</text>
</comment>
<evidence type="ECO:0000313" key="3">
    <source>
        <dbReference type="EMBL" id="MSU00621.1"/>
    </source>
</evidence>
<feature type="domain" description="Bacterial Ig-like" evidence="2">
    <location>
        <begin position="679"/>
        <end position="723"/>
    </location>
</feature>
<gene>
    <name evidence="3" type="ORF">FYJ83_03955</name>
</gene>
<dbReference type="Proteomes" id="UP000469523">
    <property type="component" value="Unassembled WGS sequence"/>
</dbReference>
<name>A0A6N7XEW9_9FIRM</name>